<dbReference type="EMBL" id="CP039543">
    <property type="protein sequence ID" value="QJT10656.1"/>
    <property type="molecule type" value="Genomic_DNA"/>
</dbReference>
<dbReference type="PANTHER" id="PTHR11085">
    <property type="entry name" value="NAD-DEPENDENT PROTEIN DEACYLASE SIRTUIN-5, MITOCHONDRIAL-RELATED"/>
    <property type="match status" value="1"/>
</dbReference>
<dbReference type="NCBIfam" id="NF001753">
    <property type="entry name" value="PRK00481.1-3"/>
    <property type="match status" value="1"/>
</dbReference>
<feature type="binding site" evidence="4">
    <location>
        <position position="136"/>
    </location>
    <ligand>
        <name>Zn(2+)</name>
        <dbReference type="ChEBI" id="CHEBI:29105"/>
    </ligand>
</feature>
<dbReference type="InterPro" id="IPR026590">
    <property type="entry name" value="Ssirtuin_cat_dom"/>
</dbReference>
<protein>
    <recommendedName>
        <fullName evidence="1">protein acetyllysine N-acetyltransferase</fullName>
        <ecNumber evidence="1">2.3.1.286</ecNumber>
    </recommendedName>
</protein>
<accession>A0A6P1ZI05</accession>
<feature type="binding site" evidence="4">
    <location>
        <position position="157"/>
    </location>
    <ligand>
        <name>Zn(2+)</name>
        <dbReference type="ChEBI" id="CHEBI:29105"/>
    </ligand>
</feature>
<dbReference type="PROSITE" id="PS50305">
    <property type="entry name" value="SIRTUIN"/>
    <property type="match status" value="1"/>
</dbReference>
<evidence type="ECO:0000256" key="3">
    <source>
        <dbReference type="ARBA" id="ARBA00023027"/>
    </source>
</evidence>
<evidence type="ECO:0000256" key="2">
    <source>
        <dbReference type="ARBA" id="ARBA00022679"/>
    </source>
</evidence>
<keyword evidence="4" id="KW-0479">Metal-binding</keyword>
<feature type="active site" description="Proton acceptor" evidence="4">
    <location>
        <position position="125"/>
    </location>
</feature>
<dbReference type="Gene3D" id="3.30.1600.10">
    <property type="entry name" value="SIR2/SIRT2 'Small Domain"/>
    <property type="match status" value="1"/>
</dbReference>
<dbReference type="InterPro" id="IPR003000">
    <property type="entry name" value="Sirtuin"/>
</dbReference>
<dbReference type="Pfam" id="PF02146">
    <property type="entry name" value="SIR2"/>
    <property type="match status" value="1"/>
</dbReference>
<evidence type="ECO:0000313" key="8">
    <source>
        <dbReference type="Proteomes" id="UP000434052"/>
    </source>
</evidence>
<dbReference type="CDD" id="cd01407">
    <property type="entry name" value="SIR2-fam"/>
    <property type="match status" value="1"/>
</dbReference>
<dbReference type="SUPFAM" id="SSF52467">
    <property type="entry name" value="DHS-like NAD/FAD-binding domain"/>
    <property type="match status" value="1"/>
</dbReference>
<evidence type="ECO:0000313" key="7">
    <source>
        <dbReference type="EMBL" id="TVM34116.1"/>
    </source>
</evidence>
<name>A0A6P1ZI05_9BACT</name>
<feature type="binding site" evidence="4">
    <location>
        <position position="159"/>
    </location>
    <ligand>
        <name>Zn(2+)</name>
        <dbReference type="ChEBI" id="CHEBI:29105"/>
    </ligand>
</feature>
<dbReference type="RefSeq" id="WP_144305113.1">
    <property type="nucleotide sequence ID" value="NZ_CP039543.1"/>
</dbReference>
<gene>
    <name evidence="7" type="ORF">DQK91_09440</name>
    <name evidence="6" type="ORF">E8L03_17805</name>
</gene>
<dbReference type="Proteomes" id="UP000503251">
    <property type="component" value="Chromosome"/>
</dbReference>
<dbReference type="InterPro" id="IPR050134">
    <property type="entry name" value="NAD-dep_sirtuin_deacylases"/>
</dbReference>
<dbReference type="InterPro" id="IPR026591">
    <property type="entry name" value="Sirtuin_cat_small_dom_sf"/>
</dbReference>
<keyword evidence="4" id="KW-0862">Zinc</keyword>
<dbReference type="InterPro" id="IPR029035">
    <property type="entry name" value="DHS-like_NAD/FAD-binding_dom"/>
</dbReference>
<organism evidence="7 8">
    <name type="scientific">Oceanidesulfovibrio marinus</name>
    <dbReference type="NCBI Taxonomy" id="370038"/>
    <lineage>
        <taxon>Bacteria</taxon>
        <taxon>Pseudomonadati</taxon>
        <taxon>Thermodesulfobacteriota</taxon>
        <taxon>Desulfovibrionia</taxon>
        <taxon>Desulfovibrionales</taxon>
        <taxon>Desulfovibrionaceae</taxon>
        <taxon>Oceanidesulfovibrio</taxon>
    </lineage>
</organism>
<dbReference type="GO" id="GO:0046872">
    <property type="term" value="F:metal ion binding"/>
    <property type="evidence" value="ECO:0007669"/>
    <property type="project" value="UniProtKB-KW"/>
</dbReference>
<dbReference type="AlphaFoldDB" id="A0A6P1ZI05"/>
<reference evidence="6 9" key="2">
    <citation type="submission" date="2019-04" db="EMBL/GenBank/DDBJ databases">
        <title>Isolation and culture of sulfate reducing bacteria from the cold seep of the South China Sea.</title>
        <authorList>
            <person name="Sun C."/>
            <person name="Liu R."/>
        </authorList>
    </citation>
    <scope>NUCLEOTIDE SEQUENCE [LARGE SCALE GENOMIC DNA]</scope>
    <source>
        <strain evidence="6 9">CS1</strain>
    </source>
</reference>
<keyword evidence="3" id="KW-0520">NAD</keyword>
<dbReference type="GO" id="GO:0017136">
    <property type="term" value="F:histone deacetylase activity, NAD-dependent"/>
    <property type="evidence" value="ECO:0007669"/>
    <property type="project" value="TreeGrafter"/>
</dbReference>
<dbReference type="PANTHER" id="PTHR11085:SF10">
    <property type="entry name" value="NAD-DEPENDENT PROTEIN DEACYLASE SIRTUIN-5, MITOCHONDRIAL-RELATED"/>
    <property type="match status" value="1"/>
</dbReference>
<keyword evidence="2" id="KW-0808">Transferase</keyword>
<evidence type="ECO:0000313" key="9">
    <source>
        <dbReference type="Proteomes" id="UP000503251"/>
    </source>
</evidence>
<reference evidence="7 8" key="1">
    <citation type="submission" date="2018-06" db="EMBL/GenBank/DDBJ databases">
        <title>Complete genome of Desulfovibrio marinus P48SEP.</title>
        <authorList>
            <person name="Crispim J.S."/>
            <person name="Vidigal P.M.P."/>
            <person name="Silva L.C.F."/>
            <person name="Araujo L.C."/>
            <person name="Laguardia C.N."/>
            <person name="Dias R.S."/>
            <person name="Sousa M.P."/>
            <person name="Paula S.O."/>
            <person name="Silva C."/>
        </authorList>
    </citation>
    <scope>NUCLEOTIDE SEQUENCE [LARGE SCALE GENOMIC DNA]</scope>
    <source>
        <strain evidence="7 8">P48SEP</strain>
    </source>
</reference>
<dbReference type="Gene3D" id="3.40.50.1220">
    <property type="entry name" value="TPP-binding domain"/>
    <property type="match status" value="1"/>
</dbReference>
<feature type="domain" description="Deacetylase sirtuin-type" evidence="5">
    <location>
        <begin position="1"/>
        <end position="252"/>
    </location>
</feature>
<dbReference type="EC" id="2.3.1.286" evidence="1"/>
<evidence type="ECO:0000313" key="6">
    <source>
        <dbReference type="EMBL" id="QJT10656.1"/>
    </source>
</evidence>
<feature type="binding site" evidence="4">
    <location>
        <position position="133"/>
    </location>
    <ligand>
        <name>Zn(2+)</name>
        <dbReference type="ChEBI" id="CHEBI:29105"/>
    </ligand>
</feature>
<dbReference type="Proteomes" id="UP000434052">
    <property type="component" value="Unassembled WGS sequence"/>
</dbReference>
<evidence type="ECO:0000256" key="4">
    <source>
        <dbReference type="PROSITE-ProRule" id="PRU00236"/>
    </source>
</evidence>
<evidence type="ECO:0000259" key="5">
    <source>
        <dbReference type="PROSITE" id="PS50305"/>
    </source>
</evidence>
<proteinExistence type="predicted"/>
<evidence type="ECO:0000256" key="1">
    <source>
        <dbReference type="ARBA" id="ARBA00012928"/>
    </source>
</evidence>
<dbReference type="EMBL" id="QMIF01000005">
    <property type="protein sequence ID" value="TVM34116.1"/>
    <property type="molecule type" value="Genomic_DNA"/>
</dbReference>
<dbReference type="GO" id="GO:0070403">
    <property type="term" value="F:NAD+ binding"/>
    <property type="evidence" value="ECO:0007669"/>
    <property type="project" value="InterPro"/>
</dbReference>
<keyword evidence="9" id="KW-1185">Reference proteome</keyword>
<dbReference type="OrthoDB" id="9800582at2"/>
<sequence length="252" mass="27164">MHLNNSQHAAIIEAAEIWKEAERPVVLTGAGISVPSGIPDFRSPGGLWEKHDPAEVATILALRTRPARVWEFLFDALDMFEKASPNPAHVALAELEQAGMVDAVITQNIDGLHQAAGSRNVIEFHGNGSRLYCMRCKRRLDPAKAAAMTMDDKPWECECGGIVRPDIVFFGEQIPKEAMARSFAMTQQADLVVVVGTSGEVAPANTIPGQVKNRGGKMIEVNLGPSSFGSLADVAIRASCEMVLPAIAKHLM</sequence>